<protein>
    <submittedName>
        <fullName evidence="1">Uncharacterized protein</fullName>
    </submittedName>
</protein>
<proteinExistence type="predicted"/>
<evidence type="ECO:0000313" key="2">
    <source>
        <dbReference type="Proteomes" id="UP001157502"/>
    </source>
</evidence>
<keyword evidence="2" id="KW-1185">Reference proteome</keyword>
<comment type="caution">
    <text evidence="1">The sequence shown here is derived from an EMBL/GenBank/DDBJ whole genome shotgun (WGS) entry which is preliminary data.</text>
</comment>
<gene>
    <name evidence="1" type="ORF">DPEC_G00352540</name>
</gene>
<evidence type="ECO:0000313" key="1">
    <source>
        <dbReference type="EMBL" id="KAJ7985487.1"/>
    </source>
</evidence>
<sequence>MGQRKVGQMHILKWKLIQSWLVCDKVRSADVTKCTDIIQIMDENMEDCPLSDKSDDKKATVEDLEDSPEMPQKPQNEIRRDISLSQIVEGKREKKLVKRLDFQVVKPKRVLKVEMGSGDKLGNIARVNHQLGKLKVPDLKPLHIILFDMPGKIATMRKNMRLFNGFPFEVNSDPYIKKKERMSKLTCAKLRSICTVLDLEKGGNQSVLIDRIITFLMSPRISGKPVISKRKKRSKKNISTKDTKSKTKAKSTSGSPRKAKAESKSKAIVTDSSSDDDDDDDDDEPGVSAEVDGSIGEKKSGMSRIKDKVLTDDSDEDDNEDGEEATTKPAARNKRTAAKTHAQPVKKTVSTRKKMKALDSDSENDDDDDEDKGMDHDVEEKPKNKATAKRPRLAKPAAKTKKADSSSNRQKTTVTAGKSAFDSSDDDEPLIKMIKKPPTDEQLKETVMRLLKDANLEEMTMKQICQKVYNTYPEFDLTCRRDYVKQTVKDLISQST</sequence>
<reference evidence="1" key="1">
    <citation type="submission" date="2021-05" db="EMBL/GenBank/DDBJ databases">
        <authorList>
            <person name="Pan Q."/>
            <person name="Jouanno E."/>
            <person name="Zahm M."/>
            <person name="Klopp C."/>
            <person name="Cabau C."/>
            <person name="Louis A."/>
            <person name="Berthelot C."/>
            <person name="Parey E."/>
            <person name="Roest Crollius H."/>
            <person name="Montfort J."/>
            <person name="Robinson-Rechavi M."/>
            <person name="Bouchez O."/>
            <person name="Lampietro C."/>
            <person name="Lopez Roques C."/>
            <person name="Donnadieu C."/>
            <person name="Postlethwait J."/>
            <person name="Bobe J."/>
            <person name="Dillon D."/>
            <person name="Chandos A."/>
            <person name="von Hippel F."/>
            <person name="Guiguen Y."/>
        </authorList>
    </citation>
    <scope>NUCLEOTIDE SEQUENCE</scope>
    <source>
        <strain evidence="1">YG-Jan2019</strain>
    </source>
</reference>
<dbReference type="Proteomes" id="UP001157502">
    <property type="component" value="Chromosome 36"/>
</dbReference>
<name>A0ACC2F2B4_DALPE</name>
<dbReference type="EMBL" id="CM055763">
    <property type="protein sequence ID" value="KAJ7985487.1"/>
    <property type="molecule type" value="Genomic_DNA"/>
</dbReference>
<accession>A0ACC2F2B4</accession>
<organism evidence="1 2">
    <name type="scientific">Dallia pectoralis</name>
    <name type="common">Alaska blackfish</name>
    <dbReference type="NCBI Taxonomy" id="75939"/>
    <lineage>
        <taxon>Eukaryota</taxon>
        <taxon>Metazoa</taxon>
        <taxon>Chordata</taxon>
        <taxon>Craniata</taxon>
        <taxon>Vertebrata</taxon>
        <taxon>Euteleostomi</taxon>
        <taxon>Actinopterygii</taxon>
        <taxon>Neopterygii</taxon>
        <taxon>Teleostei</taxon>
        <taxon>Protacanthopterygii</taxon>
        <taxon>Esociformes</taxon>
        <taxon>Umbridae</taxon>
        <taxon>Dallia</taxon>
    </lineage>
</organism>